<dbReference type="AlphaFoldDB" id="A0A1J5Q770"/>
<name>A0A1J5Q770_9ZZZZ</name>
<accession>A0A1J5Q770</accession>
<sequence>MLESRSFVRSLNAFGAFWFDFLIGDDWRGTVGIVLAFILTTFLHHSGAVSWWVVPLAVAAILPFNLFRLTRRR</sequence>
<gene>
    <name evidence="2" type="ORF">GALL_392400</name>
</gene>
<proteinExistence type="predicted"/>
<keyword evidence="1" id="KW-0812">Transmembrane</keyword>
<organism evidence="2">
    <name type="scientific">mine drainage metagenome</name>
    <dbReference type="NCBI Taxonomy" id="410659"/>
    <lineage>
        <taxon>unclassified sequences</taxon>
        <taxon>metagenomes</taxon>
        <taxon>ecological metagenomes</taxon>
    </lineage>
</organism>
<evidence type="ECO:0000256" key="1">
    <source>
        <dbReference type="SAM" id="Phobius"/>
    </source>
</evidence>
<keyword evidence="1" id="KW-1133">Transmembrane helix</keyword>
<feature type="transmembrane region" description="Helical" evidence="1">
    <location>
        <begin position="27"/>
        <end position="43"/>
    </location>
</feature>
<evidence type="ECO:0000313" key="2">
    <source>
        <dbReference type="EMBL" id="OIQ79034.1"/>
    </source>
</evidence>
<feature type="transmembrane region" description="Helical" evidence="1">
    <location>
        <begin position="49"/>
        <end position="67"/>
    </location>
</feature>
<protein>
    <submittedName>
        <fullName evidence="2">Uncharacterized protein</fullName>
    </submittedName>
</protein>
<reference evidence="2" key="1">
    <citation type="submission" date="2016-10" db="EMBL/GenBank/DDBJ databases">
        <title>Sequence of Gallionella enrichment culture.</title>
        <authorList>
            <person name="Poehlein A."/>
            <person name="Muehling M."/>
            <person name="Daniel R."/>
        </authorList>
    </citation>
    <scope>NUCLEOTIDE SEQUENCE</scope>
</reference>
<keyword evidence="1" id="KW-0472">Membrane</keyword>
<comment type="caution">
    <text evidence="2">The sequence shown here is derived from an EMBL/GenBank/DDBJ whole genome shotgun (WGS) entry which is preliminary data.</text>
</comment>
<dbReference type="EMBL" id="MLJW01001286">
    <property type="protein sequence ID" value="OIQ79034.1"/>
    <property type="molecule type" value="Genomic_DNA"/>
</dbReference>